<dbReference type="InterPro" id="IPR037401">
    <property type="entry name" value="SnoaL-like"/>
</dbReference>
<dbReference type="STRING" id="1163407.UU7_10286"/>
<evidence type="ECO:0000313" key="3">
    <source>
        <dbReference type="EMBL" id="EIL92803.1"/>
    </source>
</evidence>
<reference evidence="3 4" key="1">
    <citation type="journal article" date="2012" name="J. Bacteriol.">
        <title>Genome sequences for six rhodanobacter strains, isolated from soils and the terrestrial subsurface, with variable denitrification capabilities.</title>
        <authorList>
            <person name="Kostka J.E."/>
            <person name="Green S.J."/>
            <person name="Rishishwar L."/>
            <person name="Prakash O."/>
            <person name="Katz L.S."/>
            <person name="Marino-Ramirez L."/>
            <person name="Jordan I.K."/>
            <person name="Munk C."/>
            <person name="Ivanova N."/>
            <person name="Mikhailova N."/>
            <person name="Watson D.B."/>
            <person name="Brown S.D."/>
            <person name="Palumbo A.V."/>
            <person name="Brooks S.C."/>
        </authorList>
    </citation>
    <scope>NUCLEOTIDE SEQUENCE [LARGE SCALE GENOMIC DNA]</scope>
    <source>
        <strain evidence="3 4">B39</strain>
    </source>
</reference>
<accession>I4W012</accession>
<dbReference type="eggNOG" id="COG4319">
    <property type="taxonomic scope" value="Bacteria"/>
</dbReference>
<dbReference type="Proteomes" id="UP000003226">
    <property type="component" value="Unassembled WGS sequence"/>
</dbReference>
<feature type="chain" id="PRO_5012655349" evidence="1">
    <location>
        <begin position="16"/>
        <end position="174"/>
    </location>
</feature>
<keyword evidence="1" id="KW-0732">Signal</keyword>
<comment type="caution">
    <text evidence="3">The sequence shown here is derived from an EMBL/GenBank/DDBJ whole genome shotgun (WGS) entry which is preliminary data.</text>
</comment>
<dbReference type="Pfam" id="PF12680">
    <property type="entry name" value="SnoaL_2"/>
    <property type="match status" value="1"/>
</dbReference>
<evidence type="ECO:0000259" key="2">
    <source>
        <dbReference type="Pfam" id="PF12680"/>
    </source>
</evidence>
<keyword evidence="4" id="KW-1185">Reference proteome</keyword>
<dbReference type="GO" id="GO:0016853">
    <property type="term" value="F:isomerase activity"/>
    <property type="evidence" value="ECO:0007669"/>
    <property type="project" value="UniProtKB-KW"/>
</dbReference>
<proteinExistence type="predicted"/>
<evidence type="ECO:0000256" key="1">
    <source>
        <dbReference type="SAM" id="SignalP"/>
    </source>
</evidence>
<evidence type="ECO:0000313" key="4">
    <source>
        <dbReference type="Proteomes" id="UP000003226"/>
    </source>
</evidence>
<feature type="domain" description="SnoaL-like" evidence="2">
    <location>
        <begin position="29"/>
        <end position="132"/>
    </location>
</feature>
<dbReference type="SUPFAM" id="SSF54427">
    <property type="entry name" value="NTF2-like"/>
    <property type="match status" value="1"/>
</dbReference>
<gene>
    <name evidence="3" type="ORF">UU7_10286</name>
</gene>
<organism evidence="3 4">
    <name type="scientific">Rhodanobacter spathiphylli B39</name>
    <dbReference type="NCBI Taxonomy" id="1163407"/>
    <lineage>
        <taxon>Bacteria</taxon>
        <taxon>Pseudomonadati</taxon>
        <taxon>Pseudomonadota</taxon>
        <taxon>Gammaproteobacteria</taxon>
        <taxon>Lysobacterales</taxon>
        <taxon>Rhodanobacteraceae</taxon>
        <taxon>Rhodanobacter</taxon>
    </lineage>
</organism>
<keyword evidence="3" id="KW-0413">Isomerase</keyword>
<dbReference type="EMBL" id="AJXT01000029">
    <property type="protein sequence ID" value="EIL92803.1"/>
    <property type="molecule type" value="Genomic_DNA"/>
</dbReference>
<dbReference type="AlphaFoldDB" id="I4W012"/>
<name>I4W012_9GAMM</name>
<dbReference type="PATRIC" id="fig|1163407.3.peg.2066"/>
<dbReference type="Gene3D" id="3.10.450.50">
    <property type="match status" value="1"/>
</dbReference>
<dbReference type="InterPro" id="IPR032710">
    <property type="entry name" value="NTF2-like_dom_sf"/>
</dbReference>
<feature type="signal peptide" evidence="1">
    <location>
        <begin position="1"/>
        <end position="15"/>
    </location>
</feature>
<sequence>MLLLACVVAPVMAQAATPECAVWQRELSFAQSVQKHDAAAFAGHVMADAVFDANSPQPTRGRAAIIQHWAPMIAGRTMRLDWYPQQVVVSGDGTLAYSSGAYLFENMAPGAKRRYTIGRFATTWRRAVDGVWRAAFDGGDEGRPASATEANAFRAGRVTACPRSDTAALPVIRH</sequence>
<protein>
    <submittedName>
        <fullName evidence="3">Ketosteroid isomerase-like protein</fullName>
    </submittedName>
</protein>